<evidence type="ECO:0000256" key="1">
    <source>
        <dbReference type="ARBA" id="ARBA00022857"/>
    </source>
</evidence>
<dbReference type="InterPro" id="IPR011032">
    <property type="entry name" value="GroES-like_sf"/>
</dbReference>
<dbReference type="RefSeq" id="WP_184081594.1">
    <property type="nucleotide sequence ID" value="NZ_JACIJP010000006.1"/>
</dbReference>
<dbReference type="AlphaFoldDB" id="A0A841J2V2"/>
<dbReference type="PANTHER" id="PTHR48106:SF18">
    <property type="entry name" value="QUINONE OXIDOREDUCTASE PIG3"/>
    <property type="match status" value="1"/>
</dbReference>
<dbReference type="Gene3D" id="3.90.180.10">
    <property type="entry name" value="Medium-chain alcohol dehydrogenases, catalytic domain"/>
    <property type="match status" value="1"/>
</dbReference>
<evidence type="ECO:0000313" key="5">
    <source>
        <dbReference type="Proteomes" id="UP000552700"/>
    </source>
</evidence>
<sequence>MSASVPETNKAISSLVMEHGELEVSLVSAQMPVLRDHEVLIKVQAAPINPSDLFLLLPGADMEQVVYSERGGLPVLTAPIANNALKSLSGRFGQPMSVGNEGSGVVVKAGASPEAQALLGKAVAVVAGGMYAEYRRVPASICMILPGGTDPRDAASCFVNPLTALGFVETAKHEKHSAIIHTAAASNLGQMLNRICIDDGIPLVNIVRSEEQVAILKGQGAAIVLNSTVPSFMDDLIEAIQRTGASIAFDAIGGGKMASYILAAMESVAVSRMTEYNRYGSNEFKQVYIYGALDLAPIVLNRTFGFRWSVSGWLLTQVLPTFGPETEKRMRNRILAELTTTFASTYSHEISLAQVLDPQAIAHYNARKTGDKYLIVP</sequence>
<dbReference type="CDD" id="cd08291">
    <property type="entry name" value="ETR_like_1"/>
    <property type="match status" value="1"/>
</dbReference>
<dbReference type="Gene3D" id="3.40.50.720">
    <property type="entry name" value="NAD(P)-binding Rossmann-like Domain"/>
    <property type="match status" value="1"/>
</dbReference>
<dbReference type="SUPFAM" id="SSF51735">
    <property type="entry name" value="NAD(P)-binding Rossmann-fold domains"/>
    <property type="match status" value="1"/>
</dbReference>
<evidence type="ECO:0000256" key="2">
    <source>
        <dbReference type="ARBA" id="ARBA00023002"/>
    </source>
</evidence>
<comment type="caution">
    <text evidence="4">The sequence shown here is derived from an EMBL/GenBank/DDBJ whole genome shotgun (WGS) entry which is preliminary data.</text>
</comment>
<name>A0A841J2V2_9SPHN</name>
<dbReference type="GO" id="GO:0016651">
    <property type="term" value="F:oxidoreductase activity, acting on NAD(P)H"/>
    <property type="evidence" value="ECO:0007669"/>
    <property type="project" value="TreeGrafter"/>
</dbReference>
<dbReference type="SUPFAM" id="SSF50129">
    <property type="entry name" value="GroES-like"/>
    <property type="match status" value="1"/>
</dbReference>
<feature type="domain" description="Enoyl reductase (ER)" evidence="3">
    <location>
        <begin position="20"/>
        <end position="375"/>
    </location>
</feature>
<dbReference type="InterPro" id="IPR013154">
    <property type="entry name" value="ADH-like_N"/>
</dbReference>
<accession>A0A841J2V2</accession>
<keyword evidence="5" id="KW-1185">Reference proteome</keyword>
<dbReference type="Proteomes" id="UP000552700">
    <property type="component" value="Unassembled WGS sequence"/>
</dbReference>
<dbReference type="Pfam" id="PF08240">
    <property type="entry name" value="ADH_N"/>
    <property type="match status" value="1"/>
</dbReference>
<dbReference type="SMART" id="SM00829">
    <property type="entry name" value="PKS_ER"/>
    <property type="match status" value="1"/>
</dbReference>
<evidence type="ECO:0000259" key="3">
    <source>
        <dbReference type="SMART" id="SM00829"/>
    </source>
</evidence>
<protein>
    <submittedName>
        <fullName evidence="4">NADPH:quinone reductase-like Zn-dependent oxidoreductase</fullName>
    </submittedName>
</protein>
<keyword evidence="1" id="KW-0521">NADP</keyword>
<dbReference type="GO" id="GO:0070402">
    <property type="term" value="F:NADPH binding"/>
    <property type="evidence" value="ECO:0007669"/>
    <property type="project" value="TreeGrafter"/>
</dbReference>
<proteinExistence type="predicted"/>
<organism evidence="4 5">
    <name type="scientific">Sphingobium subterraneum</name>
    <dbReference type="NCBI Taxonomy" id="627688"/>
    <lineage>
        <taxon>Bacteria</taxon>
        <taxon>Pseudomonadati</taxon>
        <taxon>Pseudomonadota</taxon>
        <taxon>Alphaproteobacteria</taxon>
        <taxon>Sphingomonadales</taxon>
        <taxon>Sphingomonadaceae</taxon>
        <taxon>Sphingobium</taxon>
    </lineage>
</organism>
<dbReference type="InterPro" id="IPR020843">
    <property type="entry name" value="ER"/>
</dbReference>
<dbReference type="PANTHER" id="PTHR48106">
    <property type="entry name" value="QUINONE OXIDOREDUCTASE PIG3-RELATED"/>
    <property type="match status" value="1"/>
</dbReference>
<reference evidence="4 5" key="1">
    <citation type="submission" date="2020-08" db="EMBL/GenBank/DDBJ databases">
        <title>Genomic Encyclopedia of Type Strains, Phase IV (KMG-IV): sequencing the most valuable type-strain genomes for metagenomic binning, comparative biology and taxonomic classification.</title>
        <authorList>
            <person name="Goeker M."/>
        </authorList>
    </citation>
    <scope>NUCLEOTIDE SEQUENCE [LARGE SCALE GENOMIC DNA]</scope>
    <source>
        <strain evidence="4 5">DSM 102255</strain>
    </source>
</reference>
<dbReference type="InterPro" id="IPR036291">
    <property type="entry name" value="NAD(P)-bd_dom_sf"/>
</dbReference>
<gene>
    <name evidence="4" type="ORF">FHS92_003054</name>
</gene>
<evidence type="ECO:0000313" key="4">
    <source>
        <dbReference type="EMBL" id="MBB6125293.1"/>
    </source>
</evidence>
<dbReference type="EMBL" id="JACIJP010000006">
    <property type="protein sequence ID" value="MBB6125293.1"/>
    <property type="molecule type" value="Genomic_DNA"/>
</dbReference>
<keyword evidence="2" id="KW-0560">Oxidoreductase</keyword>